<organism evidence="1 2">
    <name type="scientific">[Clostridium] clostridioforme CAG:132</name>
    <dbReference type="NCBI Taxonomy" id="1263065"/>
    <lineage>
        <taxon>Bacteria</taxon>
        <taxon>Bacillati</taxon>
        <taxon>Bacillota</taxon>
        <taxon>Clostridia</taxon>
        <taxon>Lachnospirales</taxon>
        <taxon>Lachnospiraceae</taxon>
        <taxon>Enterocloster</taxon>
    </lineage>
</organism>
<proteinExistence type="predicted"/>
<dbReference type="Proteomes" id="UP000018009">
    <property type="component" value="Unassembled WGS sequence"/>
</dbReference>
<evidence type="ECO:0000313" key="2">
    <source>
        <dbReference type="Proteomes" id="UP000018009"/>
    </source>
</evidence>
<protein>
    <submittedName>
        <fullName evidence="1">Uncharacterized protein</fullName>
    </submittedName>
</protein>
<comment type="caution">
    <text evidence="1">The sequence shown here is derived from an EMBL/GenBank/DDBJ whole genome shotgun (WGS) entry which is preliminary data.</text>
</comment>
<accession>R6JJK9</accession>
<dbReference type="AlphaFoldDB" id="R6JJK9"/>
<evidence type="ECO:0000313" key="1">
    <source>
        <dbReference type="EMBL" id="CDB61495.1"/>
    </source>
</evidence>
<gene>
    <name evidence="1" type="ORF">BN486_01724</name>
</gene>
<name>R6JJK9_9FIRM</name>
<dbReference type="EMBL" id="CBDY010000064">
    <property type="protein sequence ID" value="CDB61495.1"/>
    <property type="molecule type" value="Genomic_DNA"/>
</dbReference>
<sequence length="81" mass="10013">MKRTYEQFDRATGGRFKEAAESAARRTYYQTMVNTKQFEEIFNPQYRRYYKELTPRMRFFLRFEHTMPAVYEMARKTFIGK</sequence>
<reference evidence="1" key="1">
    <citation type="submission" date="2012-11" db="EMBL/GenBank/DDBJ databases">
        <title>Dependencies among metagenomic species, viruses, plasmids and units of genetic variation.</title>
        <authorList>
            <person name="Nielsen H.B."/>
            <person name="Almeida M."/>
            <person name="Juncker A.S."/>
            <person name="Rasmussen S."/>
            <person name="Li J."/>
            <person name="Sunagawa S."/>
            <person name="Plichta D."/>
            <person name="Gautier L."/>
            <person name="Le Chatelier E."/>
            <person name="Peletier E."/>
            <person name="Bonde I."/>
            <person name="Nielsen T."/>
            <person name="Manichanh C."/>
            <person name="Arumugam M."/>
            <person name="Batto J."/>
            <person name="Santos M.B.Q.D."/>
            <person name="Blom N."/>
            <person name="Borruel N."/>
            <person name="Burgdorf K.S."/>
            <person name="Boumezbeur F."/>
            <person name="Casellas F."/>
            <person name="Dore J."/>
            <person name="Guarner F."/>
            <person name="Hansen T."/>
            <person name="Hildebrand F."/>
            <person name="Kaas R.S."/>
            <person name="Kennedy S."/>
            <person name="Kristiansen K."/>
            <person name="Kultima J.R."/>
            <person name="Leonard P."/>
            <person name="Levenez F."/>
            <person name="Lund O."/>
            <person name="Moumen B."/>
            <person name="Le Paslier D."/>
            <person name="Pons N."/>
            <person name="Pedersen O."/>
            <person name="Prifti E."/>
            <person name="Qin J."/>
            <person name="Raes J."/>
            <person name="Tap J."/>
            <person name="Tims S."/>
            <person name="Ussery D.W."/>
            <person name="Yamada T."/>
            <person name="MetaHit consortium"/>
            <person name="Renault P."/>
            <person name="Sicheritz-Ponten T."/>
            <person name="Bork P."/>
            <person name="Wang J."/>
            <person name="Brunak S."/>
            <person name="Ehrlich S.D."/>
        </authorList>
    </citation>
    <scope>NUCLEOTIDE SEQUENCE [LARGE SCALE GENOMIC DNA]</scope>
</reference>